<dbReference type="Proteomes" id="UP000300926">
    <property type="component" value="Unassembled WGS sequence"/>
</dbReference>
<accession>A0A4C2ZM96</accession>
<dbReference type="AlphaFoldDB" id="A0A4C2ZM96"/>
<proteinExistence type="predicted"/>
<sequence length="48" mass="5524">MFIPYGLGIWKRPRICYAKCNKASEITGSRLPKMFQIAQGQAARPRLR</sequence>
<dbReference type="EMBL" id="BFIH01000026">
    <property type="protein sequence ID" value="GCO18316.1"/>
    <property type="molecule type" value="Genomic_DNA"/>
</dbReference>
<reference evidence="1 2" key="1">
    <citation type="submission" date="2018-04" db="EMBL/GenBank/DDBJ databases">
        <title>Large scale genomics of bovine and human commensal E. coli to reveal the emerging process of EHEC.</title>
        <authorList>
            <person name="Arimizu Y."/>
            <person name="Ogura Y."/>
        </authorList>
    </citation>
    <scope>NUCLEOTIDE SEQUENCE [LARGE SCALE GENOMIC DNA]</scope>
    <source>
        <strain evidence="1 2">ECSC038</strain>
    </source>
</reference>
<protein>
    <submittedName>
        <fullName evidence="1">Uncharacterized protein</fullName>
    </submittedName>
</protein>
<organism evidence="1 2">
    <name type="scientific">Escherichia coli</name>
    <dbReference type="NCBI Taxonomy" id="562"/>
    <lineage>
        <taxon>Bacteria</taxon>
        <taxon>Pseudomonadati</taxon>
        <taxon>Pseudomonadota</taxon>
        <taxon>Gammaproteobacteria</taxon>
        <taxon>Enterobacterales</taxon>
        <taxon>Enterobacteriaceae</taxon>
        <taxon>Escherichia</taxon>
    </lineage>
</organism>
<name>A0A4C2ZM96_ECOLX</name>
<evidence type="ECO:0000313" key="2">
    <source>
        <dbReference type="Proteomes" id="UP000300926"/>
    </source>
</evidence>
<gene>
    <name evidence="1" type="ORF">ExPECSC038_01084</name>
</gene>
<evidence type="ECO:0000313" key="1">
    <source>
        <dbReference type="EMBL" id="GCO18316.1"/>
    </source>
</evidence>
<comment type="caution">
    <text evidence="1">The sequence shown here is derived from an EMBL/GenBank/DDBJ whole genome shotgun (WGS) entry which is preliminary data.</text>
</comment>